<dbReference type="Proteomes" id="UP000238375">
    <property type="component" value="Unassembled WGS sequence"/>
</dbReference>
<keyword evidence="1" id="KW-0732">Signal</keyword>
<feature type="signal peptide" evidence="1">
    <location>
        <begin position="1"/>
        <end position="23"/>
    </location>
</feature>
<feature type="chain" id="PRO_5015405177" description="DUF305 domain-containing protein" evidence="1">
    <location>
        <begin position="24"/>
        <end position="215"/>
    </location>
</feature>
<dbReference type="OrthoDB" id="8603558at2"/>
<dbReference type="EMBL" id="PVTE01000005">
    <property type="protein sequence ID" value="PRY41862.1"/>
    <property type="molecule type" value="Genomic_DNA"/>
</dbReference>
<keyword evidence="4" id="KW-1185">Reference proteome</keyword>
<evidence type="ECO:0000259" key="2">
    <source>
        <dbReference type="Pfam" id="PF03713"/>
    </source>
</evidence>
<organism evidence="3 4">
    <name type="scientific">Spirosoma oryzae</name>
    <dbReference type="NCBI Taxonomy" id="1469603"/>
    <lineage>
        <taxon>Bacteria</taxon>
        <taxon>Pseudomonadati</taxon>
        <taxon>Bacteroidota</taxon>
        <taxon>Cytophagia</taxon>
        <taxon>Cytophagales</taxon>
        <taxon>Cytophagaceae</taxon>
        <taxon>Spirosoma</taxon>
    </lineage>
</organism>
<dbReference type="InterPro" id="IPR012347">
    <property type="entry name" value="Ferritin-like"/>
</dbReference>
<feature type="domain" description="DUF305" evidence="2">
    <location>
        <begin position="83"/>
        <end position="212"/>
    </location>
</feature>
<dbReference type="PROSITE" id="PS51257">
    <property type="entry name" value="PROKAR_LIPOPROTEIN"/>
    <property type="match status" value="1"/>
</dbReference>
<comment type="caution">
    <text evidence="3">The sequence shown here is derived from an EMBL/GenBank/DDBJ whole genome shotgun (WGS) entry which is preliminary data.</text>
</comment>
<evidence type="ECO:0000256" key="1">
    <source>
        <dbReference type="SAM" id="SignalP"/>
    </source>
</evidence>
<protein>
    <recommendedName>
        <fullName evidence="2">DUF305 domain-containing protein</fullName>
    </recommendedName>
</protein>
<name>A0A2T0T881_9BACT</name>
<dbReference type="Gene3D" id="1.20.1260.10">
    <property type="match status" value="2"/>
</dbReference>
<evidence type="ECO:0000313" key="4">
    <source>
        <dbReference type="Proteomes" id="UP000238375"/>
    </source>
</evidence>
<dbReference type="RefSeq" id="WP_106137072.1">
    <property type="nucleotide sequence ID" value="NZ_PVTE01000005.1"/>
</dbReference>
<dbReference type="Pfam" id="PF03713">
    <property type="entry name" value="DUF305"/>
    <property type="match status" value="1"/>
</dbReference>
<evidence type="ECO:0000313" key="3">
    <source>
        <dbReference type="EMBL" id="PRY41862.1"/>
    </source>
</evidence>
<gene>
    <name evidence="3" type="ORF">CLV58_10562</name>
</gene>
<dbReference type="AlphaFoldDB" id="A0A2T0T881"/>
<proteinExistence type="predicted"/>
<dbReference type="InterPro" id="IPR005183">
    <property type="entry name" value="DUF305_CopM-like"/>
</dbReference>
<sequence length="215" mass="23786">MKTNVNPLILGFFVLSLSASSLAACAQATTGVATTSKPVTDTNKIAVITPMRQMMSRLTKLEPTGDPDFDYALQARVQTQGQLDLLKQEAQSGKDTSLRKMAQTMIPTVQADIDMINNLARQLRPSRPNQAFMQAQNQNIKAMALKFQAGGNTENKLTSNFDDNFVTVMLDQRQDAIDLANTYLKYGSNDTLKKYAQDLTTKAQQQMNSIKQTIK</sequence>
<reference evidence="3 4" key="1">
    <citation type="submission" date="2018-03" db="EMBL/GenBank/DDBJ databases">
        <title>Genomic Encyclopedia of Archaeal and Bacterial Type Strains, Phase II (KMG-II): from individual species to whole genera.</title>
        <authorList>
            <person name="Goeker M."/>
        </authorList>
    </citation>
    <scope>NUCLEOTIDE SEQUENCE [LARGE SCALE GENOMIC DNA]</scope>
    <source>
        <strain evidence="3 4">DSM 28354</strain>
    </source>
</reference>
<accession>A0A2T0T881</accession>